<dbReference type="RefSeq" id="XP_012768737.1">
    <property type="nucleotide sequence ID" value="XM_012913283.1"/>
</dbReference>
<dbReference type="GeneID" id="24565092"/>
<keyword evidence="3" id="KW-1185">Reference proteome</keyword>
<feature type="compositionally biased region" description="Basic and acidic residues" evidence="1">
    <location>
        <begin position="10"/>
        <end position="45"/>
    </location>
</feature>
<sequence length="87" mass="10083">MSPVAPQRAGSDECTCKKGDNEEPGCDNKKPEKNESGGKKPCRKEKGNMWDVYGLLYRRLSYNRRNHSQLYIFRLLEFDSNLQKKIS</sequence>
<organism evidence="2 3">
    <name type="scientific">Babesia bigemina</name>
    <dbReference type="NCBI Taxonomy" id="5866"/>
    <lineage>
        <taxon>Eukaryota</taxon>
        <taxon>Sar</taxon>
        <taxon>Alveolata</taxon>
        <taxon>Apicomplexa</taxon>
        <taxon>Aconoidasida</taxon>
        <taxon>Piroplasmida</taxon>
        <taxon>Babesiidae</taxon>
        <taxon>Babesia</taxon>
    </lineage>
</organism>
<evidence type="ECO:0000313" key="3">
    <source>
        <dbReference type="Proteomes" id="UP000033188"/>
    </source>
</evidence>
<evidence type="ECO:0000256" key="1">
    <source>
        <dbReference type="SAM" id="MobiDB-lite"/>
    </source>
</evidence>
<feature type="region of interest" description="Disordered" evidence="1">
    <location>
        <begin position="1"/>
        <end position="45"/>
    </location>
</feature>
<evidence type="ECO:0000313" key="2">
    <source>
        <dbReference type="EMBL" id="CDR96551.1"/>
    </source>
</evidence>
<protein>
    <submittedName>
        <fullName evidence="2">Uncharacterized protein</fullName>
    </submittedName>
</protein>
<proteinExistence type="predicted"/>
<accession>A0A061D757</accession>
<dbReference type="EMBL" id="LK391709">
    <property type="protein sequence ID" value="CDR96551.1"/>
    <property type="molecule type" value="Genomic_DNA"/>
</dbReference>
<name>A0A061D757_BABBI</name>
<reference evidence="3" key="1">
    <citation type="journal article" date="2014" name="Nucleic Acids Res.">
        <title>The evolutionary dynamics of variant antigen genes in Babesia reveal a history of genomic innovation underlying host-parasite interaction.</title>
        <authorList>
            <person name="Jackson A.P."/>
            <person name="Otto T.D."/>
            <person name="Darby A."/>
            <person name="Ramaprasad A."/>
            <person name="Xia D."/>
            <person name="Echaide I.E."/>
            <person name="Farber M."/>
            <person name="Gahlot S."/>
            <person name="Gamble J."/>
            <person name="Gupta D."/>
            <person name="Gupta Y."/>
            <person name="Jackson L."/>
            <person name="Malandrin L."/>
            <person name="Malas T.B."/>
            <person name="Moussa E."/>
            <person name="Nair M."/>
            <person name="Reid A.J."/>
            <person name="Sanders M."/>
            <person name="Sharma J."/>
            <person name="Tracey A."/>
            <person name="Quail M.A."/>
            <person name="Weir W."/>
            <person name="Wastling J.M."/>
            <person name="Hall N."/>
            <person name="Willadsen P."/>
            <person name="Lingelbach K."/>
            <person name="Shiels B."/>
            <person name="Tait A."/>
            <person name="Berriman M."/>
            <person name="Allred D.R."/>
            <person name="Pain A."/>
        </authorList>
    </citation>
    <scope>NUCLEOTIDE SEQUENCE [LARGE SCALE GENOMIC DNA]</scope>
    <source>
        <strain evidence="3">Bond</strain>
    </source>
</reference>
<gene>
    <name evidence="2" type="ORF">BBBOND_0304540</name>
</gene>
<dbReference type="AlphaFoldDB" id="A0A061D757"/>
<dbReference type="KEGG" id="bbig:BBBOND_0304540"/>
<dbReference type="VEuPathDB" id="PiroplasmaDB:BBBOND_0304540"/>
<dbReference type="Proteomes" id="UP000033188">
    <property type="component" value="Chromosome 3"/>
</dbReference>